<feature type="transmembrane region" description="Helical" evidence="1">
    <location>
        <begin position="70"/>
        <end position="97"/>
    </location>
</feature>
<accession>A0A1G7W9E1</accession>
<feature type="transmembrane region" description="Helical" evidence="1">
    <location>
        <begin position="109"/>
        <end position="127"/>
    </location>
</feature>
<feature type="transmembrane region" description="Helical" evidence="1">
    <location>
        <begin position="133"/>
        <end position="150"/>
    </location>
</feature>
<name>A0A1G7W9E1_PSEOR</name>
<keyword evidence="3" id="KW-1185">Reference proteome</keyword>
<keyword evidence="1" id="KW-0472">Membrane</keyword>
<reference evidence="2 3" key="1">
    <citation type="submission" date="2016-10" db="EMBL/GenBank/DDBJ databases">
        <authorList>
            <person name="de Groot N.N."/>
        </authorList>
    </citation>
    <scope>NUCLEOTIDE SEQUENCE [LARGE SCALE GENOMIC DNA]</scope>
    <source>
        <strain evidence="2 3">CGMCC 4.3143</strain>
    </source>
</reference>
<keyword evidence="1" id="KW-0812">Transmembrane</keyword>
<proteinExistence type="predicted"/>
<evidence type="ECO:0000313" key="2">
    <source>
        <dbReference type="EMBL" id="SDG68576.1"/>
    </source>
</evidence>
<evidence type="ECO:0000313" key="3">
    <source>
        <dbReference type="Proteomes" id="UP000198967"/>
    </source>
</evidence>
<feature type="transmembrane region" description="Helical" evidence="1">
    <location>
        <begin position="157"/>
        <end position="176"/>
    </location>
</feature>
<dbReference type="Gene3D" id="2.130.10.10">
    <property type="entry name" value="YVTN repeat-like/Quinoprotein amine dehydrogenase"/>
    <property type="match status" value="1"/>
</dbReference>
<organism evidence="2 3">
    <name type="scientific">Pseudonocardia oroxyli</name>
    <dbReference type="NCBI Taxonomy" id="366584"/>
    <lineage>
        <taxon>Bacteria</taxon>
        <taxon>Bacillati</taxon>
        <taxon>Actinomycetota</taxon>
        <taxon>Actinomycetes</taxon>
        <taxon>Pseudonocardiales</taxon>
        <taxon>Pseudonocardiaceae</taxon>
        <taxon>Pseudonocardia</taxon>
    </lineage>
</organism>
<keyword evidence="1" id="KW-1133">Transmembrane helix</keyword>
<dbReference type="Proteomes" id="UP000198967">
    <property type="component" value="Unassembled WGS sequence"/>
</dbReference>
<dbReference type="InterPro" id="IPR015943">
    <property type="entry name" value="WD40/YVTN_repeat-like_dom_sf"/>
</dbReference>
<dbReference type="EMBL" id="FNBE01000014">
    <property type="protein sequence ID" value="SDG68576.1"/>
    <property type="molecule type" value="Genomic_DNA"/>
</dbReference>
<feature type="transmembrane region" description="Helical" evidence="1">
    <location>
        <begin position="30"/>
        <end position="50"/>
    </location>
</feature>
<evidence type="ECO:0000256" key="1">
    <source>
        <dbReference type="SAM" id="Phobius"/>
    </source>
</evidence>
<sequence length="464" mass="46161">MWWSHHPGFGCSHGSAAVRRSLASTTMTRPLQVGLGAVLVAVAALGLPWWSTPVSAVPLDELASWHASTLLGADLIGGVPALVLVLLAVAALATGLLAGAGRLPSGVHAAVLAAAGGAAVAAGASALPGAGPWLTAAGGALAVLSTLTAVTPGRRVALALVAALPVPLVLALLGAGPQPRTAGPFVRLAPLTYTGSLRSGAVALAGPAGTALAVPLAGTVGYAGPGGLATVDPDGRVVVRAATDGRDPGRDPYRISGLWDGHVVYWTGPDTVTVRALDRDTSAQVTGVSLVTRPGPDGSVWLRPTADPDAMRRLDLRTAHGTVDAATLPRPASSPARSEVDPFAMLPVEGGLLALGGLDGQWRLRLYGPATPVDLPACVTSGGRLAADADGVWFTQGRADGSRLVHLAPDGTRTTVDARLPGQVESLALGAGGTLGLLVGPVGGGAGLWSLPAPETHLTPAPCA</sequence>
<dbReference type="SUPFAM" id="SSF69322">
    <property type="entry name" value="Tricorn protease domain 2"/>
    <property type="match status" value="1"/>
</dbReference>
<gene>
    <name evidence="2" type="ORF">SAMN05216377_11449</name>
</gene>
<protein>
    <submittedName>
        <fullName evidence="2">Uncharacterized protein</fullName>
    </submittedName>
</protein>
<dbReference type="AlphaFoldDB" id="A0A1G7W9E1"/>